<dbReference type="AlphaFoldDB" id="A0AAE1EU89"/>
<sequence length="79" mass="9376">MRSIPTETHTPSTLLRNTQRLLHLEQTLENVVTRRSSVVYLVWQSHQVCDHQELQSSHTEHTVDPLCFIFFLLRVNFIF</sequence>
<protein>
    <submittedName>
        <fullName evidence="1">Uncharacterized protein</fullName>
    </submittedName>
</protein>
<organism evidence="1 2">
    <name type="scientific">Petrolisthes cinctipes</name>
    <name type="common">Flat porcelain crab</name>
    <dbReference type="NCBI Taxonomy" id="88211"/>
    <lineage>
        <taxon>Eukaryota</taxon>
        <taxon>Metazoa</taxon>
        <taxon>Ecdysozoa</taxon>
        <taxon>Arthropoda</taxon>
        <taxon>Crustacea</taxon>
        <taxon>Multicrustacea</taxon>
        <taxon>Malacostraca</taxon>
        <taxon>Eumalacostraca</taxon>
        <taxon>Eucarida</taxon>
        <taxon>Decapoda</taxon>
        <taxon>Pleocyemata</taxon>
        <taxon>Anomura</taxon>
        <taxon>Galatheoidea</taxon>
        <taxon>Porcellanidae</taxon>
        <taxon>Petrolisthes</taxon>
    </lineage>
</organism>
<dbReference type="Proteomes" id="UP001286313">
    <property type="component" value="Unassembled WGS sequence"/>
</dbReference>
<evidence type="ECO:0000313" key="2">
    <source>
        <dbReference type="Proteomes" id="UP001286313"/>
    </source>
</evidence>
<comment type="caution">
    <text evidence="1">The sequence shown here is derived from an EMBL/GenBank/DDBJ whole genome shotgun (WGS) entry which is preliminary data.</text>
</comment>
<gene>
    <name evidence="1" type="ORF">Pcinc_032364</name>
</gene>
<proteinExistence type="predicted"/>
<name>A0AAE1EU89_PETCI</name>
<keyword evidence="2" id="KW-1185">Reference proteome</keyword>
<reference evidence="1" key="1">
    <citation type="submission" date="2023-10" db="EMBL/GenBank/DDBJ databases">
        <title>Genome assemblies of two species of porcelain crab, Petrolisthes cinctipes and Petrolisthes manimaculis (Anomura: Porcellanidae).</title>
        <authorList>
            <person name="Angst P."/>
        </authorList>
    </citation>
    <scope>NUCLEOTIDE SEQUENCE</scope>
    <source>
        <strain evidence="1">PB745_01</strain>
        <tissue evidence="1">Gill</tissue>
    </source>
</reference>
<evidence type="ECO:0000313" key="1">
    <source>
        <dbReference type="EMBL" id="KAK3861705.1"/>
    </source>
</evidence>
<accession>A0AAE1EU89</accession>
<dbReference type="EMBL" id="JAWQEG010004426">
    <property type="protein sequence ID" value="KAK3861705.1"/>
    <property type="molecule type" value="Genomic_DNA"/>
</dbReference>